<gene>
    <name evidence="1" type="ORF">GFSPODELE1_LOCUS10995</name>
</gene>
<dbReference type="Proteomes" id="UP001497453">
    <property type="component" value="Chromosome 9"/>
</dbReference>
<proteinExistence type="predicted"/>
<organism evidence="1 2">
    <name type="scientific">Somion occarium</name>
    <dbReference type="NCBI Taxonomy" id="3059160"/>
    <lineage>
        <taxon>Eukaryota</taxon>
        <taxon>Fungi</taxon>
        <taxon>Dikarya</taxon>
        <taxon>Basidiomycota</taxon>
        <taxon>Agaricomycotina</taxon>
        <taxon>Agaricomycetes</taxon>
        <taxon>Polyporales</taxon>
        <taxon>Cerrenaceae</taxon>
        <taxon>Somion</taxon>
    </lineage>
</organism>
<accession>A0ABP1EAF6</accession>
<evidence type="ECO:0000313" key="2">
    <source>
        <dbReference type="Proteomes" id="UP001497453"/>
    </source>
</evidence>
<sequence>MNRHFAILDTQRSVLRHVTSTPRILSPPSYLLQLPITHRVIERSSCATSSRFRHWLLYPVSSLFFCYFCLRFPRARKGVLLKPARNTERQTAAVLSILSF</sequence>
<name>A0ABP1EAF6_9APHY</name>
<protein>
    <submittedName>
        <fullName evidence="1">Uncharacterized protein</fullName>
    </submittedName>
</protein>
<keyword evidence="2" id="KW-1185">Reference proteome</keyword>
<evidence type="ECO:0000313" key="1">
    <source>
        <dbReference type="EMBL" id="CAL1716986.1"/>
    </source>
</evidence>
<reference evidence="2" key="1">
    <citation type="submission" date="2024-04" db="EMBL/GenBank/DDBJ databases">
        <authorList>
            <person name="Shaw F."/>
            <person name="Minotto A."/>
        </authorList>
    </citation>
    <scope>NUCLEOTIDE SEQUENCE [LARGE SCALE GENOMIC DNA]</scope>
</reference>
<dbReference type="EMBL" id="OZ037952">
    <property type="protein sequence ID" value="CAL1716986.1"/>
    <property type="molecule type" value="Genomic_DNA"/>
</dbReference>